<evidence type="ECO:0000256" key="2">
    <source>
        <dbReference type="ARBA" id="ARBA00022679"/>
    </source>
</evidence>
<dbReference type="EMBL" id="LXHE01000026">
    <property type="protein sequence ID" value="OAU98794.1"/>
    <property type="molecule type" value="Genomic_DNA"/>
</dbReference>
<dbReference type="InterPro" id="IPR012327">
    <property type="entry name" value="MeTrfase_D12"/>
</dbReference>
<reference evidence="4 5" key="1">
    <citation type="journal article" date="2016" name="Genome Biol. Evol.">
        <title>Comparative Genomic Analyses of the Moraxella catarrhalis Serosensitive and Seroresistant Lineages Demonstrate Their Independent Evolution.</title>
        <authorList>
            <person name="Earl J.P."/>
            <person name="de Vries S.P."/>
            <person name="Ahmed A."/>
            <person name="Powell E."/>
            <person name="Schultz M.P."/>
            <person name="Hermans P.W."/>
            <person name="Hill D.J."/>
            <person name="Zhou Z."/>
            <person name="Constantinidou C.I."/>
            <person name="Hu F.Z."/>
            <person name="Bootsma H.J."/>
            <person name="Ehrlich G.D."/>
        </authorList>
    </citation>
    <scope>NUCLEOTIDE SEQUENCE [LARGE SCALE GENOMIC DNA]</scope>
    <source>
        <strain evidence="4 5">Z7574</strain>
    </source>
</reference>
<evidence type="ECO:0000256" key="3">
    <source>
        <dbReference type="ARBA" id="ARBA00022691"/>
    </source>
</evidence>
<dbReference type="PRINTS" id="PR00505">
    <property type="entry name" value="D12N6MTFRASE"/>
</dbReference>
<proteinExistence type="predicted"/>
<dbReference type="Pfam" id="PF02086">
    <property type="entry name" value="MethyltransfD12"/>
    <property type="match status" value="1"/>
</dbReference>
<keyword evidence="2 4" id="KW-0808">Transferase</keyword>
<dbReference type="GO" id="GO:1904047">
    <property type="term" value="F:S-adenosyl-L-methionine binding"/>
    <property type="evidence" value="ECO:0007669"/>
    <property type="project" value="TreeGrafter"/>
</dbReference>
<dbReference type="AlphaFoldDB" id="A0A7Z1A348"/>
<evidence type="ECO:0000256" key="1">
    <source>
        <dbReference type="ARBA" id="ARBA00022603"/>
    </source>
</evidence>
<protein>
    <submittedName>
        <fullName evidence="4">Modification methylase MjaIII</fullName>
        <ecNumber evidence="4">2.1.1.72</ecNumber>
    </submittedName>
</protein>
<evidence type="ECO:0000313" key="5">
    <source>
        <dbReference type="Proteomes" id="UP000078446"/>
    </source>
</evidence>
<dbReference type="GO" id="GO:0009007">
    <property type="term" value="F:site-specific DNA-methyltransferase (adenine-specific) activity"/>
    <property type="evidence" value="ECO:0007669"/>
    <property type="project" value="UniProtKB-EC"/>
</dbReference>
<dbReference type="PANTHER" id="PTHR30481">
    <property type="entry name" value="DNA ADENINE METHYLASE"/>
    <property type="match status" value="1"/>
</dbReference>
<organism evidence="4 5">
    <name type="scientific">Moraxella catarrhalis</name>
    <name type="common">Branhamella catarrhalis</name>
    <dbReference type="NCBI Taxonomy" id="480"/>
    <lineage>
        <taxon>Bacteria</taxon>
        <taxon>Pseudomonadati</taxon>
        <taxon>Pseudomonadota</taxon>
        <taxon>Gammaproteobacteria</taxon>
        <taxon>Moraxellales</taxon>
        <taxon>Moraxellaceae</taxon>
        <taxon>Moraxella</taxon>
    </lineage>
</organism>
<dbReference type="Proteomes" id="UP000078446">
    <property type="component" value="Unassembled WGS sequence"/>
</dbReference>
<comment type="caution">
    <text evidence="4">The sequence shown here is derived from an EMBL/GenBank/DDBJ whole genome shotgun (WGS) entry which is preliminary data.</text>
</comment>
<dbReference type="GO" id="GO:0043565">
    <property type="term" value="F:sequence-specific DNA binding"/>
    <property type="evidence" value="ECO:0007669"/>
    <property type="project" value="TreeGrafter"/>
</dbReference>
<dbReference type="Gene3D" id="3.40.50.150">
    <property type="entry name" value="Vaccinia Virus protein VP39"/>
    <property type="match status" value="1"/>
</dbReference>
<accession>A0A7Z1A348</accession>
<dbReference type="PANTHER" id="PTHR30481:SF3">
    <property type="entry name" value="DNA ADENINE METHYLASE"/>
    <property type="match status" value="1"/>
</dbReference>
<dbReference type="EC" id="2.1.1.72" evidence="4"/>
<dbReference type="RefSeq" id="WP_064620924.1">
    <property type="nucleotide sequence ID" value="NZ_LXHE01000026.1"/>
</dbReference>
<dbReference type="GO" id="GO:0032259">
    <property type="term" value="P:methylation"/>
    <property type="evidence" value="ECO:0007669"/>
    <property type="project" value="UniProtKB-KW"/>
</dbReference>
<keyword evidence="1 4" id="KW-0489">Methyltransferase</keyword>
<evidence type="ECO:0000313" key="4">
    <source>
        <dbReference type="EMBL" id="OAU98794.1"/>
    </source>
</evidence>
<dbReference type="SUPFAM" id="SSF53335">
    <property type="entry name" value="S-adenosyl-L-methionine-dependent methyltransferases"/>
    <property type="match status" value="1"/>
</dbReference>
<name>A0A7Z1A348_MORCA</name>
<dbReference type="GO" id="GO:0009307">
    <property type="term" value="P:DNA restriction-modification system"/>
    <property type="evidence" value="ECO:0007669"/>
    <property type="project" value="InterPro"/>
</dbReference>
<dbReference type="InterPro" id="IPR029063">
    <property type="entry name" value="SAM-dependent_MTases_sf"/>
</dbReference>
<dbReference type="GO" id="GO:0006298">
    <property type="term" value="P:mismatch repair"/>
    <property type="evidence" value="ECO:0007669"/>
    <property type="project" value="TreeGrafter"/>
</dbReference>
<keyword evidence="3" id="KW-0949">S-adenosyl-L-methionine</keyword>
<gene>
    <name evidence="4" type="ORF">AO382_2305</name>
</gene>
<sequence length="72" mass="8030">MKPFIKWAGGKNSLLGEIKKRLPDYAHSQDFCLVEPFVGGGAVSLWALSDLPCLKQLIINDYNADLINVYPH</sequence>